<accession>A0ABR8JXP1</accession>
<evidence type="ECO:0000256" key="1">
    <source>
        <dbReference type="ARBA" id="ARBA00004383"/>
    </source>
</evidence>
<keyword evidence="6" id="KW-0812">Transmembrane</keyword>
<name>A0ABR8JXP1_9BACT</name>
<evidence type="ECO:0000256" key="6">
    <source>
        <dbReference type="ARBA" id="ARBA00022692"/>
    </source>
</evidence>
<keyword evidence="4" id="KW-1003">Cell membrane</keyword>
<dbReference type="InterPro" id="IPR006260">
    <property type="entry name" value="TonB/TolA_C"/>
</dbReference>
<evidence type="ECO:0000256" key="3">
    <source>
        <dbReference type="ARBA" id="ARBA00022448"/>
    </source>
</evidence>
<dbReference type="RefSeq" id="WP_190928705.1">
    <property type="nucleotide sequence ID" value="NZ_JACXAC010000009.1"/>
</dbReference>
<dbReference type="Gene3D" id="3.30.1150.10">
    <property type="match status" value="1"/>
</dbReference>
<evidence type="ECO:0000256" key="10">
    <source>
        <dbReference type="SAM" id="SignalP"/>
    </source>
</evidence>
<dbReference type="InterPro" id="IPR051045">
    <property type="entry name" value="TonB-dependent_transducer"/>
</dbReference>
<keyword evidence="8" id="KW-1133">Transmembrane helix</keyword>
<gene>
    <name evidence="12" type="ORF">IC234_21205</name>
</gene>
<dbReference type="SUPFAM" id="SSF74653">
    <property type="entry name" value="TolA/TonB C-terminal domain"/>
    <property type="match status" value="1"/>
</dbReference>
<evidence type="ECO:0000256" key="2">
    <source>
        <dbReference type="ARBA" id="ARBA00006555"/>
    </source>
</evidence>
<evidence type="ECO:0000259" key="11">
    <source>
        <dbReference type="PROSITE" id="PS52015"/>
    </source>
</evidence>
<organism evidence="12 13">
    <name type="scientific">Hymenobacter armeniacus</name>
    <dbReference type="NCBI Taxonomy" id="2771358"/>
    <lineage>
        <taxon>Bacteria</taxon>
        <taxon>Pseudomonadati</taxon>
        <taxon>Bacteroidota</taxon>
        <taxon>Cytophagia</taxon>
        <taxon>Cytophagales</taxon>
        <taxon>Hymenobacteraceae</taxon>
        <taxon>Hymenobacter</taxon>
    </lineage>
</organism>
<evidence type="ECO:0000313" key="12">
    <source>
        <dbReference type="EMBL" id="MBD2724658.1"/>
    </source>
</evidence>
<evidence type="ECO:0000256" key="9">
    <source>
        <dbReference type="ARBA" id="ARBA00023136"/>
    </source>
</evidence>
<evidence type="ECO:0000256" key="8">
    <source>
        <dbReference type="ARBA" id="ARBA00022989"/>
    </source>
</evidence>
<dbReference type="Proteomes" id="UP000606003">
    <property type="component" value="Unassembled WGS sequence"/>
</dbReference>
<keyword evidence="7" id="KW-0653">Protein transport</keyword>
<comment type="similarity">
    <text evidence="2">Belongs to the TonB family.</text>
</comment>
<evidence type="ECO:0000256" key="4">
    <source>
        <dbReference type="ARBA" id="ARBA00022475"/>
    </source>
</evidence>
<protein>
    <submittedName>
        <fullName evidence="12">Energy transducer TonB</fullName>
    </submittedName>
</protein>
<dbReference type="PROSITE" id="PS52015">
    <property type="entry name" value="TONB_CTD"/>
    <property type="match status" value="1"/>
</dbReference>
<feature type="chain" id="PRO_5045833149" evidence="10">
    <location>
        <begin position="24"/>
        <end position="261"/>
    </location>
</feature>
<keyword evidence="10" id="KW-0732">Signal</keyword>
<dbReference type="InterPro" id="IPR037682">
    <property type="entry name" value="TonB_C"/>
</dbReference>
<feature type="domain" description="TonB C-terminal" evidence="11">
    <location>
        <begin position="170"/>
        <end position="261"/>
    </location>
</feature>
<dbReference type="EMBL" id="JACXAC010000009">
    <property type="protein sequence ID" value="MBD2724658.1"/>
    <property type="molecule type" value="Genomic_DNA"/>
</dbReference>
<dbReference type="PANTHER" id="PTHR33446">
    <property type="entry name" value="PROTEIN TONB-RELATED"/>
    <property type="match status" value="1"/>
</dbReference>
<comment type="caution">
    <text evidence="12">The sequence shown here is derived from an EMBL/GenBank/DDBJ whole genome shotgun (WGS) entry which is preliminary data.</text>
</comment>
<dbReference type="PANTHER" id="PTHR33446:SF2">
    <property type="entry name" value="PROTEIN TONB"/>
    <property type="match status" value="1"/>
</dbReference>
<dbReference type="Pfam" id="PF03544">
    <property type="entry name" value="TonB_C"/>
    <property type="match status" value="1"/>
</dbReference>
<evidence type="ECO:0000256" key="7">
    <source>
        <dbReference type="ARBA" id="ARBA00022927"/>
    </source>
</evidence>
<keyword evidence="3" id="KW-0813">Transport</keyword>
<evidence type="ECO:0000256" key="5">
    <source>
        <dbReference type="ARBA" id="ARBA00022519"/>
    </source>
</evidence>
<keyword evidence="9" id="KW-0472">Membrane</keyword>
<dbReference type="NCBIfam" id="TIGR01352">
    <property type="entry name" value="tonB_Cterm"/>
    <property type="match status" value="1"/>
</dbReference>
<keyword evidence="13" id="KW-1185">Reference proteome</keyword>
<proteinExistence type="inferred from homology"/>
<evidence type="ECO:0000313" key="13">
    <source>
        <dbReference type="Proteomes" id="UP000606003"/>
    </source>
</evidence>
<sequence>MNRFFRVAGFVASLVFAPVLGQAQTDPAGPAYTGPRYPGGPDSLRALVFRSVRLASPRPAGRIVLKFELTDGIQPSHFELVPPPGPPNPALLQAAAAATEYLQAHMLAWQAGAPDPKLPSAAPKLRLLLDYNAPSVAQPYAYADQNPSAPNEAALAKVQKKKKHPVSLDYSAKSLITYIQKEVKYPPLALRQGQQGVAYVYVEIAENGTVERPAIVGSISESLDTEILRAISTLPAATVPALVQGRPVRVYYVLPITFIIQ</sequence>
<feature type="signal peptide" evidence="10">
    <location>
        <begin position="1"/>
        <end position="23"/>
    </location>
</feature>
<comment type="subcellular location">
    <subcellularLocation>
        <location evidence="1">Cell inner membrane</location>
        <topology evidence="1">Single-pass membrane protein</topology>
        <orientation evidence="1">Periplasmic side</orientation>
    </subcellularLocation>
</comment>
<reference evidence="12 13" key="1">
    <citation type="submission" date="2020-09" db="EMBL/GenBank/DDBJ databases">
        <authorList>
            <person name="Kim M.K."/>
        </authorList>
    </citation>
    <scope>NUCLEOTIDE SEQUENCE [LARGE SCALE GENOMIC DNA]</scope>
    <source>
        <strain evidence="12 13">BT189</strain>
    </source>
</reference>
<keyword evidence="5" id="KW-0997">Cell inner membrane</keyword>